<organism evidence="2 3">
    <name type="scientific">Didymella heteroderae</name>
    <dbReference type="NCBI Taxonomy" id="1769908"/>
    <lineage>
        <taxon>Eukaryota</taxon>
        <taxon>Fungi</taxon>
        <taxon>Dikarya</taxon>
        <taxon>Ascomycota</taxon>
        <taxon>Pezizomycotina</taxon>
        <taxon>Dothideomycetes</taxon>
        <taxon>Pleosporomycetidae</taxon>
        <taxon>Pleosporales</taxon>
        <taxon>Pleosporineae</taxon>
        <taxon>Didymellaceae</taxon>
        <taxon>Didymella</taxon>
    </lineage>
</organism>
<dbReference type="OrthoDB" id="5374070at2759"/>
<evidence type="ECO:0000313" key="2">
    <source>
        <dbReference type="EMBL" id="KAF3047718.1"/>
    </source>
</evidence>
<accession>A0A9P5C6T8</accession>
<sequence>MAEVIGIISGLLTAGQTLETFAGQIHRWRRLSDRLFDLREGLDAAEISLQSWQKKYDIQERRPVIYMQVLFGRMGCERIQSTLGGIKIISKTMQRDIDLIIGRALSARPGRTPLDGRIDEFLMRDCLQRIQRNTSWSRKFVLSVLGRADDLEMRLERLHRKLTMLERFSDYYLEKEHPDIFSEIRRLSGRRVILKVGDGRSASVQGKLLDALSAQKDAEMLHKASGQGDKIHIGLSVPQIRDRDFAFLLSLNGRSQEVLVHPVKIKAVNNSARVQSELAAAIPSLIRTHNKMEKCYIQPYPRNPDGFELSIPQRDLLSDLEWKDSLSTLFRNQHTQLGSQILYPQDQSAIASGIAQSAFRLIGSQWLKFLDSNNVRWRRTADNRWASMLTAMPGNLSTARSLDACLASNKSRRDARDLSKHIHIFRIGLVVAELCLKSEIKYIDFDPGTETVKLFVNDGEEVDATELAAEVERKTNVFLGNMVFFCLSTLQERARLSDRSIEGSYFTEVVKEAEKLDEVIRAGRMWEARKGSGSSAGVSPRGSGFATPRSTRY</sequence>
<dbReference type="EMBL" id="SWKV01000002">
    <property type="protein sequence ID" value="KAF3047718.1"/>
    <property type="molecule type" value="Genomic_DNA"/>
</dbReference>
<dbReference type="AlphaFoldDB" id="A0A9P5C6T8"/>
<proteinExistence type="predicted"/>
<keyword evidence="3" id="KW-1185">Reference proteome</keyword>
<gene>
    <name evidence="2" type="ORF">E8E12_011512</name>
</gene>
<name>A0A9P5C6T8_9PLEO</name>
<comment type="caution">
    <text evidence="2">The sequence shown here is derived from an EMBL/GenBank/DDBJ whole genome shotgun (WGS) entry which is preliminary data.</text>
</comment>
<evidence type="ECO:0000256" key="1">
    <source>
        <dbReference type="SAM" id="MobiDB-lite"/>
    </source>
</evidence>
<feature type="region of interest" description="Disordered" evidence="1">
    <location>
        <begin position="530"/>
        <end position="553"/>
    </location>
</feature>
<protein>
    <submittedName>
        <fullName evidence="2">Uncharacterized protein</fullName>
    </submittedName>
</protein>
<reference evidence="2" key="1">
    <citation type="submission" date="2019-04" db="EMBL/GenBank/DDBJ databases">
        <title>Sequencing of skin fungus with MAO and IRED activity.</title>
        <authorList>
            <person name="Marsaioli A.J."/>
            <person name="Bonatto J.M.C."/>
            <person name="Reis Junior O."/>
        </authorList>
    </citation>
    <scope>NUCLEOTIDE SEQUENCE</scope>
    <source>
        <strain evidence="2">28M1</strain>
    </source>
</reference>
<evidence type="ECO:0000313" key="3">
    <source>
        <dbReference type="Proteomes" id="UP000758155"/>
    </source>
</evidence>
<dbReference type="Proteomes" id="UP000758155">
    <property type="component" value="Unassembled WGS sequence"/>
</dbReference>